<gene>
    <name evidence="1" type="ORF">Rain11_1995</name>
</gene>
<proteinExistence type="predicted"/>
<dbReference type="Proteomes" id="UP000233387">
    <property type="component" value="Unassembled WGS sequence"/>
</dbReference>
<reference evidence="1 2" key="1">
    <citation type="submission" date="2017-06" db="EMBL/GenBank/DDBJ databases">
        <title>Raineya orbicola gen. nov., sp. nov. a slightly thermophilic bacterium of the phylum Bacteroidetes and the description of Raineyaceae fam. nov.</title>
        <authorList>
            <person name="Albuquerque L."/>
            <person name="Polonia A.R.M."/>
            <person name="Barroso C."/>
            <person name="Froufe H.J.C."/>
            <person name="Lage O."/>
            <person name="Lobo-Da-Cunha A."/>
            <person name="Egas C."/>
            <person name="Da Costa M.S."/>
        </authorList>
    </citation>
    <scope>NUCLEOTIDE SEQUENCE [LARGE SCALE GENOMIC DNA]</scope>
    <source>
        <strain evidence="1 2">SPSPC-11</strain>
    </source>
</reference>
<dbReference type="AlphaFoldDB" id="A0A2N3IAR8"/>
<protein>
    <submittedName>
        <fullName evidence="1">Uncharacterized protein</fullName>
    </submittedName>
</protein>
<name>A0A2N3IAR8_9BACT</name>
<dbReference type="EMBL" id="NKXO01000033">
    <property type="protein sequence ID" value="PKQ67442.1"/>
    <property type="molecule type" value="Genomic_DNA"/>
</dbReference>
<organism evidence="1 2">
    <name type="scientific">Raineya orbicola</name>
    <dbReference type="NCBI Taxonomy" id="2016530"/>
    <lineage>
        <taxon>Bacteria</taxon>
        <taxon>Pseudomonadati</taxon>
        <taxon>Bacteroidota</taxon>
        <taxon>Cytophagia</taxon>
        <taxon>Cytophagales</taxon>
        <taxon>Raineyaceae</taxon>
        <taxon>Raineya</taxon>
    </lineage>
</organism>
<dbReference type="RefSeq" id="WP_101359262.1">
    <property type="nucleotide sequence ID" value="NZ_NKXO01000033.1"/>
</dbReference>
<evidence type="ECO:0000313" key="2">
    <source>
        <dbReference type="Proteomes" id="UP000233387"/>
    </source>
</evidence>
<sequence length="120" mass="13423">MKVFSKIALLVVILFVSGAFILKRNCHSCNDDLQRIISQIKQKAKLKKALLVQEQYFQPDEGNNERKVVWQGGFSYCDGKCFAVVTVTANCFLGYCWGFQATSSGDKDCECGTFCPCTVE</sequence>
<evidence type="ECO:0000313" key="1">
    <source>
        <dbReference type="EMBL" id="PKQ67442.1"/>
    </source>
</evidence>
<keyword evidence="2" id="KW-1185">Reference proteome</keyword>
<comment type="caution">
    <text evidence="1">The sequence shown here is derived from an EMBL/GenBank/DDBJ whole genome shotgun (WGS) entry which is preliminary data.</text>
</comment>
<accession>A0A2N3IAR8</accession>